<reference evidence="1" key="1">
    <citation type="submission" date="2023-04" db="EMBL/GenBank/DDBJ databases">
        <title>Complete genome sequence of Halomonas alkaliantarctica MSP3 isolated from marine sediment, Jeju Island.</title>
        <authorList>
            <person name="Park S.-J."/>
        </authorList>
    </citation>
    <scope>NUCLEOTIDE SEQUENCE</scope>
    <source>
        <strain evidence="1">MSP3</strain>
    </source>
</reference>
<organism evidence="1 2">
    <name type="scientific">Halomonas alkaliantarctica</name>
    <dbReference type="NCBI Taxonomy" id="232346"/>
    <lineage>
        <taxon>Bacteria</taxon>
        <taxon>Pseudomonadati</taxon>
        <taxon>Pseudomonadota</taxon>
        <taxon>Gammaproteobacteria</taxon>
        <taxon>Oceanospirillales</taxon>
        <taxon>Halomonadaceae</taxon>
        <taxon>Halomonas</taxon>
    </lineage>
</organism>
<evidence type="ECO:0000313" key="1">
    <source>
        <dbReference type="EMBL" id="WGI26383.1"/>
    </source>
</evidence>
<evidence type="ECO:0008006" key="3">
    <source>
        <dbReference type="Google" id="ProtNLM"/>
    </source>
</evidence>
<sequence>MPTLSGWAITNDLTGVQLVEGVDLPEELVSASPLSFSGLCSTYRRNGIGAELVAIMNDAHALWRSKVYSEIPFPVLTALLLFPGENLEQVWKSGVSCFKT</sequence>
<gene>
    <name evidence="1" type="ORF">QEN58_04775</name>
</gene>
<dbReference type="EMBL" id="CP122961">
    <property type="protein sequence ID" value="WGI26383.1"/>
    <property type="molecule type" value="Genomic_DNA"/>
</dbReference>
<name>A0ABY8LPP5_9GAMM</name>
<proteinExistence type="predicted"/>
<evidence type="ECO:0000313" key="2">
    <source>
        <dbReference type="Proteomes" id="UP001179830"/>
    </source>
</evidence>
<protein>
    <recommendedName>
        <fullName evidence="3">Acetyltransferase (GNAT) family protein</fullName>
    </recommendedName>
</protein>
<dbReference type="RefSeq" id="WP_280106016.1">
    <property type="nucleotide sequence ID" value="NZ_CP122961.1"/>
</dbReference>
<keyword evidence="2" id="KW-1185">Reference proteome</keyword>
<dbReference type="Proteomes" id="UP001179830">
    <property type="component" value="Chromosome"/>
</dbReference>
<accession>A0ABY8LPP5</accession>